<reference evidence="6 8" key="1">
    <citation type="submission" date="2020-05" db="EMBL/GenBank/DDBJ databases">
        <title>Complete genome sequencing of Campylobacter and Arcobacter type strains.</title>
        <authorList>
            <person name="Miller W.G."/>
            <person name="Yee E."/>
        </authorList>
    </citation>
    <scope>NUCLEOTIDE SEQUENCE [LARGE SCALE GENOMIC DNA]</scope>
    <source>
        <strain evidence="6 8">LMG 25694</strain>
    </source>
</reference>
<organism evidence="6 8">
    <name type="scientific">Arcobacter defluvii</name>
    <dbReference type="NCBI Taxonomy" id="873191"/>
    <lineage>
        <taxon>Bacteria</taxon>
        <taxon>Pseudomonadati</taxon>
        <taxon>Campylobacterota</taxon>
        <taxon>Epsilonproteobacteria</taxon>
        <taxon>Campylobacterales</taxon>
        <taxon>Arcobacteraceae</taxon>
        <taxon>Arcobacter</taxon>
    </lineage>
</organism>
<evidence type="ECO:0000256" key="4">
    <source>
        <dbReference type="ARBA" id="ARBA00023136"/>
    </source>
</evidence>
<dbReference type="InterPro" id="IPR007688">
    <property type="entry name" value="Conjugal_tfr_TrbL/VirB6"/>
</dbReference>
<accession>A0AAE7E782</accession>
<dbReference type="AlphaFoldDB" id="A0AAE7E782"/>
<evidence type="ECO:0000313" key="8">
    <source>
        <dbReference type="Proteomes" id="UP000503313"/>
    </source>
</evidence>
<sequence>MGFFEYLGVWIDSLFDFIKNSSNTDVVQILSTLVGLTITLQIMFKSYQSFAGKSNEPVKELIWDITIRVLVVGVALNLNGYLDTIKTGMENLHNIMSGNTNLYAELDEKFNATTNLISKIWHEYSFLKSGHSIFATGLSIILVFLGFLFGIVPSFLIVVTTGITLKILLLIAPIVIFATLYPWFKNVFTQWLNIFITNLLTVYIVGILLSKFTEKYGDFIQKADNNFQTSDVLIIGFNALIMGTLLAGLLKVAISLADKIGTVSIETLSQKSLTNKDNFTNGKDALNTMQSTISAPKAGADFILNKMKGLNSKF</sequence>
<keyword evidence="8" id="KW-1185">Reference proteome</keyword>
<evidence type="ECO:0000256" key="1">
    <source>
        <dbReference type="ARBA" id="ARBA00004141"/>
    </source>
</evidence>
<name>A0AAE7E782_9BACT</name>
<gene>
    <name evidence="6" type="ORF">ADFLV_1267</name>
    <name evidence="7" type="ORF">ADFLV_1839</name>
</gene>
<feature type="transmembrane region" description="Helical" evidence="5">
    <location>
        <begin position="191"/>
        <end position="212"/>
    </location>
</feature>
<dbReference type="Proteomes" id="UP000503313">
    <property type="component" value="Chromosome"/>
</dbReference>
<dbReference type="GO" id="GO:0030255">
    <property type="term" value="P:protein secretion by the type IV secretion system"/>
    <property type="evidence" value="ECO:0007669"/>
    <property type="project" value="InterPro"/>
</dbReference>
<feature type="transmembrane region" description="Helical" evidence="5">
    <location>
        <begin position="232"/>
        <end position="250"/>
    </location>
</feature>
<dbReference type="Pfam" id="PF04610">
    <property type="entry name" value="TrbL"/>
    <property type="match status" value="1"/>
</dbReference>
<dbReference type="EMBL" id="CP053835">
    <property type="protein sequence ID" value="QKF77299.1"/>
    <property type="molecule type" value="Genomic_DNA"/>
</dbReference>
<evidence type="ECO:0000313" key="6">
    <source>
        <dbReference type="EMBL" id="QKF77299.1"/>
    </source>
</evidence>
<feature type="transmembrane region" description="Helical" evidence="5">
    <location>
        <begin position="133"/>
        <end position="157"/>
    </location>
</feature>
<dbReference type="RefSeq" id="WP_129012109.1">
    <property type="nucleotide sequence ID" value="NZ_CP053835.1"/>
</dbReference>
<evidence type="ECO:0000256" key="5">
    <source>
        <dbReference type="SAM" id="Phobius"/>
    </source>
</evidence>
<keyword evidence="3 5" id="KW-1133">Transmembrane helix</keyword>
<feature type="transmembrane region" description="Helical" evidence="5">
    <location>
        <begin position="163"/>
        <end position="184"/>
    </location>
</feature>
<keyword evidence="4 5" id="KW-0472">Membrane</keyword>
<dbReference type="KEGG" id="adz:ADFLV_1267"/>
<evidence type="ECO:0000313" key="7">
    <source>
        <dbReference type="EMBL" id="QKF77857.1"/>
    </source>
</evidence>
<protein>
    <submittedName>
        <fullName evidence="6">P-type type IV conjugative transfer system protein TrbL/VirB6</fullName>
    </submittedName>
</protein>
<evidence type="ECO:0000256" key="2">
    <source>
        <dbReference type="ARBA" id="ARBA00022692"/>
    </source>
</evidence>
<feature type="transmembrane region" description="Helical" evidence="5">
    <location>
        <begin position="26"/>
        <end position="44"/>
    </location>
</feature>
<dbReference type="KEGG" id="adz:ADFLV_1839"/>
<dbReference type="GO" id="GO:0016020">
    <property type="term" value="C:membrane"/>
    <property type="evidence" value="ECO:0007669"/>
    <property type="project" value="UniProtKB-SubCell"/>
</dbReference>
<evidence type="ECO:0000256" key="3">
    <source>
        <dbReference type="ARBA" id="ARBA00022989"/>
    </source>
</evidence>
<keyword evidence="2 5" id="KW-0812">Transmembrane</keyword>
<comment type="subcellular location">
    <subcellularLocation>
        <location evidence="1">Membrane</location>
        <topology evidence="1">Multi-pass membrane protein</topology>
    </subcellularLocation>
</comment>
<proteinExistence type="predicted"/>
<dbReference type="EMBL" id="CP053835">
    <property type="protein sequence ID" value="QKF77857.1"/>
    <property type="molecule type" value="Genomic_DNA"/>
</dbReference>